<sequence length="97" mass="11013">MFPQLQIRDESCSQTDQALAYRWQSSPCHTSIRFSLSSEERHVPLNRLAEHEAAASFVEVTVSTTERESVRAAVKSTAMIWRSGMRAEETCVIVNLR</sequence>
<organism evidence="1 2">
    <name type="scientific">Streptomyces venezuelae</name>
    <dbReference type="NCBI Taxonomy" id="54571"/>
    <lineage>
        <taxon>Bacteria</taxon>
        <taxon>Bacillati</taxon>
        <taxon>Actinomycetota</taxon>
        <taxon>Actinomycetes</taxon>
        <taxon>Kitasatosporales</taxon>
        <taxon>Streptomycetaceae</taxon>
        <taxon>Streptomyces</taxon>
    </lineage>
</organism>
<proteinExistence type="predicted"/>
<gene>
    <name evidence="1" type="ORF">DEJ46_36870</name>
</gene>
<dbReference type="AlphaFoldDB" id="A0A5P2B4E1"/>
<dbReference type="Proteomes" id="UP000324106">
    <property type="component" value="Chromosome"/>
</dbReference>
<dbReference type="EMBL" id="CP029194">
    <property type="protein sequence ID" value="QES24001.1"/>
    <property type="molecule type" value="Genomic_DNA"/>
</dbReference>
<name>A0A5P2B4E1_STRVZ</name>
<accession>A0A5P2B4E1</accession>
<evidence type="ECO:0000313" key="1">
    <source>
        <dbReference type="EMBL" id="QES24001.1"/>
    </source>
</evidence>
<evidence type="ECO:0000313" key="2">
    <source>
        <dbReference type="Proteomes" id="UP000324106"/>
    </source>
</evidence>
<reference evidence="1 2" key="1">
    <citation type="submission" date="2018-05" db="EMBL/GenBank/DDBJ databases">
        <title>Streptomyces venezuelae.</title>
        <authorList>
            <person name="Kim W."/>
            <person name="Lee N."/>
            <person name="Cho B.-K."/>
        </authorList>
    </citation>
    <scope>NUCLEOTIDE SEQUENCE [LARGE SCALE GENOMIC DNA]</scope>
    <source>
        <strain evidence="1 2">ATCC 15068</strain>
    </source>
</reference>
<protein>
    <submittedName>
        <fullName evidence="1">Uncharacterized protein</fullName>
    </submittedName>
</protein>